<dbReference type="PANTHER" id="PTHR43877:SF2">
    <property type="entry name" value="AMINOALKYLPHOSPHONATE N-ACETYLTRANSFERASE-RELATED"/>
    <property type="match status" value="1"/>
</dbReference>
<name>A0A4Y8KK69_9MICO</name>
<keyword evidence="4" id="KW-1185">Reference proteome</keyword>
<dbReference type="PANTHER" id="PTHR43877">
    <property type="entry name" value="AMINOALKYLPHOSPHONATE N-ACETYLTRANSFERASE-RELATED-RELATED"/>
    <property type="match status" value="1"/>
</dbReference>
<evidence type="ECO:0000313" key="3">
    <source>
        <dbReference type="EMBL" id="TFD75355.1"/>
    </source>
</evidence>
<dbReference type="CDD" id="cd04301">
    <property type="entry name" value="NAT_SF"/>
    <property type="match status" value="1"/>
</dbReference>
<evidence type="ECO:0000256" key="2">
    <source>
        <dbReference type="ARBA" id="ARBA00023315"/>
    </source>
</evidence>
<dbReference type="GO" id="GO:0016747">
    <property type="term" value="F:acyltransferase activity, transferring groups other than amino-acyl groups"/>
    <property type="evidence" value="ECO:0007669"/>
    <property type="project" value="InterPro"/>
</dbReference>
<keyword evidence="1 3" id="KW-0808">Transferase</keyword>
<dbReference type="PROSITE" id="PS51186">
    <property type="entry name" value="GNAT"/>
    <property type="match status" value="1"/>
</dbReference>
<protein>
    <submittedName>
        <fullName evidence="3">GNAT family N-acetyltransferase</fullName>
    </submittedName>
</protein>
<dbReference type="OrthoDB" id="6182349at2"/>
<dbReference type="InterPro" id="IPR016890">
    <property type="entry name" value="UCP028520"/>
</dbReference>
<dbReference type="InterPro" id="IPR050832">
    <property type="entry name" value="Bact_Acetyltransf"/>
</dbReference>
<dbReference type="AlphaFoldDB" id="A0A4Y8KK69"/>
<sequence length="194" mass="20473">MLLARGCAAPEAASLSLRSALLGIVELMTHALRSLDSLDLPQVLTLNNEAVPAVNALDADSLAALVATAAHSVVVTTVGDVRTVVGFVIGFAPFAEYASESYRWFEARSSDFLYVDRIVVAPNVRSQGLGEVLYASVFQAAREAHVAEVVCEVNTFPPNPRSLAFHSRLGFTTIGEQSNKGETVAVALLAASVS</sequence>
<evidence type="ECO:0000313" key="4">
    <source>
        <dbReference type="Proteomes" id="UP000298218"/>
    </source>
</evidence>
<dbReference type="Proteomes" id="UP000298218">
    <property type="component" value="Unassembled WGS sequence"/>
</dbReference>
<proteinExistence type="predicted"/>
<dbReference type="PIRSF" id="PIRSF028520">
    <property type="entry name" value="UCP028520"/>
    <property type="match status" value="1"/>
</dbReference>
<keyword evidence="2" id="KW-0012">Acyltransferase</keyword>
<comment type="caution">
    <text evidence="3">The sequence shown here is derived from an EMBL/GenBank/DDBJ whole genome shotgun (WGS) entry which is preliminary data.</text>
</comment>
<evidence type="ECO:0000256" key="1">
    <source>
        <dbReference type="ARBA" id="ARBA00022679"/>
    </source>
</evidence>
<dbReference type="InterPro" id="IPR000182">
    <property type="entry name" value="GNAT_dom"/>
</dbReference>
<dbReference type="SUPFAM" id="SSF55729">
    <property type="entry name" value="Acyl-CoA N-acyltransferases (Nat)"/>
    <property type="match status" value="1"/>
</dbReference>
<gene>
    <name evidence="3" type="ORF">E3T53_16280</name>
</gene>
<dbReference type="InterPro" id="IPR016181">
    <property type="entry name" value="Acyl_CoA_acyltransferase"/>
</dbReference>
<organism evidence="3 4">
    <name type="scientific">Cryobacterium psychrophilum</name>
    <dbReference type="NCBI Taxonomy" id="41988"/>
    <lineage>
        <taxon>Bacteria</taxon>
        <taxon>Bacillati</taxon>
        <taxon>Actinomycetota</taxon>
        <taxon>Actinomycetes</taxon>
        <taxon>Micrococcales</taxon>
        <taxon>Microbacteriaceae</taxon>
        <taxon>Cryobacterium</taxon>
    </lineage>
</organism>
<dbReference type="Pfam" id="PF00583">
    <property type="entry name" value="Acetyltransf_1"/>
    <property type="match status" value="1"/>
</dbReference>
<dbReference type="EMBL" id="SOHQ01000044">
    <property type="protein sequence ID" value="TFD75355.1"/>
    <property type="molecule type" value="Genomic_DNA"/>
</dbReference>
<accession>A0A4Y8KK69</accession>
<dbReference type="Gene3D" id="3.40.630.30">
    <property type="match status" value="1"/>
</dbReference>
<reference evidence="3 4" key="1">
    <citation type="submission" date="2019-03" db="EMBL/GenBank/DDBJ databases">
        <title>Genomics of glacier-inhabiting Cryobacterium strains.</title>
        <authorList>
            <person name="Liu Q."/>
            <person name="Xin Y.-H."/>
        </authorList>
    </citation>
    <scope>NUCLEOTIDE SEQUENCE [LARGE SCALE GENOMIC DNA]</scope>
    <source>
        <strain evidence="3 4">CGMCC 1.4292</strain>
    </source>
</reference>